<keyword evidence="3" id="KW-1185">Reference proteome</keyword>
<proteinExistence type="predicted"/>
<feature type="chain" id="PRO_5047348378" evidence="1">
    <location>
        <begin position="28"/>
        <end position="1026"/>
    </location>
</feature>
<feature type="signal peptide" evidence="1">
    <location>
        <begin position="1"/>
        <end position="27"/>
    </location>
</feature>
<protein>
    <submittedName>
        <fullName evidence="2">Uncharacterized protein</fullName>
    </submittedName>
</protein>
<sequence length="1026" mass="107923">MRNMMRLAIASATAFLLVLGSATAANAEPIAPEDFDPTPVSGEIGYRVNDRDRLPEVDSEVGIGAVLGTEPGSLVALGESALGYGSALLRVSVFSPAQDTVVFQAGGVASLRTPAGVSASTTVLVPIDAEGRAQLWANAPVQVRVEALAAFNGSQAQPGSTIALPEPVLRADTRSGLAGTGIGSEPIHVGLTGQGGVPTERVRGAYVTITAELDGAGTLDIGTQRVSLPAGVSTFTTVLSPDADGGVPASLAGATGHLSLHVIGWMADAPDQGTQLSLPGSFVPTSSLDETFTDKVTERRDDFATLTRNSDAAYSIGLVALAPTTSTERSFFEFGPAYSGRARGAVVDPARGAAPQLVIVPASTGSDDDGDGYTLRRGEAQLSWLPVGDILGEEQRQATKNFEISIDTHQQGEGVDLSEDGYFTLGGTITSEGVAPSLDRVEISVDAVDGILGYADVWEEAGVLRWEADLSAPQSGTFAYSVEAFDRGDNSKRADVSLDVHRFTEDDTVIDPEIHVLNETPGVFDGRVVAEEPDTVYVSASRTVKPGDTLISGATEATPSGLFAEVESFDRVGDEWRVRTVMAKIEDVFLQVDIDEDEDYDNLGESELDESNFQASLEENGAPVEVEAERLPGDVGYETAEIVTGDDVDLDPFPDECDPTGTDTSAIPCPPTPIEMVGATAGQPDIRSAVLKNGAPGGIRPAVSAELSTAFGIKVNTKLVKRDKSWGITDVGASSADPEAEVANEVKQWAKEGSVKGGVGISLAAQALPSLKFTLETEITWKWRVIPTGITVTKFAIEVSNTLKAQAAISLFIKFEGALTLSQRVMSINLPITTIMAGPVPIVLQNTIELVMKATLELKATATAKIGFSRTDTVGTQYTPEKGWESLNKPTKSSSLPLGFSPIADINAEFEGELAVGPVFAPNTALYGVAGPQLDISIRAGIAGEIKYSVAKNKWVLSAEVFAELGYAVKVKLKLFTKEWDHTINEKKFKFVFWSDEWEYGGDASGVASLGPPGGRSFAAPPPIPV</sequence>
<dbReference type="EMBL" id="CP035037">
    <property type="protein sequence ID" value="QAB17201.1"/>
    <property type="molecule type" value="Genomic_DNA"/>
</dbReference>
<evidence type="ECO:0000313" key="2">
    <source>
        <dbReference type="EMBL" id="QAB17201.1"/>
    </source>
</evidence>
<dbReference type="Proteomes" id="UP000285768">
    <property type="component" value="Chromosome"/>
</dbReference>
<accession>A0ABX5QDT5</accession>
<dbReference type="RefSeq" id="WP_128386436.1">
    <property type="nucleotide sequence ID" value="NZ_CP035037.1"/>
</dbReference>
<organism evidence="2 3">
    <name type="scientific">Leucobacter muris</name>
    <dbReference type="NCBI Taxonomy" id="1935379"/>
    <lineage>
        <taxon>Bacteria</taxon>
        <taxon>Bacillati</taxon>
        <taxon>Actinomycetota</taxon>
        <taxon>Actinomycetes</taxon>
        <taxon>Micrococcales</taxon>
        <taxon>Microbacteriaceae</taxon>
        <taxon>Leucobacter</taxon>
    </lineage>
</organism>
<name>A0ABX5QDT5_9MICO</name>
<reference evidence="2 3" key="1">
    <citation type="submission" date="2019-01" db="EMBL/GenBank/DDBJ databases">
        <title>Leucobacter muris sp. nov. isolated from the nose of a laboratory mouse.</title>
        <authorList>
            <person name="Benga L."/>
            <person name="Sproeer C."/>
            <person name="Schumann P."/>
            <person name="Verbarg S."/>
            <person name="Bunk B."/>
            <person name="Engelhardt E."/>
            <person name="Benten P.M."/>
            <person name="Sager M."/>
        </authorList>
    </citation>
    <scope>NUCLEOTIDE SEQUENCE [LARGE SCALE GENOMIC DNA]</scope>
    <source>
        <strain evidence="2 3">DSM 101948</strain>
    </source>
</reference>
<gene>
    <name evidence="2" type="ORF">Leucomu_04030</name>
</gene>
<keyword evidence="1" id="KW-0732">Signal</keyword>
<evidence type="ECO:0000256" key="1">
    <source>
        <dbReference type="SAM" id="SignalP"/>
    </source>
</evidence>
<evidence type="ECO:0000313" key="3">
    <source>
        <dbReference type="Proteomes" id="UP000285768"/>
    </source>
</evidence>